<gene>
    <name evidence="3" type="primary">LOC106816315</name>
</gene>
<proteinExistence type="predicted"/>
<evidence type="ECO:0000313" key="3">
    <source>
        <dbReference type="RefSeq" id="XP_014676382.1"/>
    </source>
</evidence>
<dbReference type="InterPro" id="IPR002110">
    <property type="entry name" value="Ankyrin_rpt"/>
</dbReference>
<dbReference type="GeneID" id="106816315"/>
<feature type="repeat" description="ANK" evidence="1">
    <location>
        <begin position="149"/>
        <end position="181"/>
    </location>
</feature>
<reference evidence="3" key="1">
    <citation type="submission" date="2025-08" db="UniProtKB">
        <authorList>
            <consortium name="RefSeq"/>
        </authorList>
    </citation>
    <scope>IDENTIFICATION</scope>
</reference>
<feature type="repeat" description="ANK" evidence="1">
    <location>
        <begin position="430"/>
        <end position="462"/>
    </location>
</feature>
<dbReference type="Proteomes" id="UP000695022">
    <property type="component" value="Unplaced"/>
</dbReference>
<name>A0ABM1EW11_PRICU</name>
<keyword evidence="2" id="KW-1185">Reference proteome</keyword>
<feature type="repeat" description="ANK" evidence="1">
    <location>
        <begin position="292"/>
        <end position="319"/>
    </location>
</feature>
<feature type="repeat" description="ANK" evidence="1">
    <location>
        <begin position="104"/>
        <end position="147"/>
    </location>
</feature>
<feature type="repeat" description="ANK" evidence="1">
    <location>
        <begin position="182"/>
        <end position="214"/>
    </location>
</feature>
<feature type="repeat" description="ANK" evidence="1">
    <location>
        <begin position="386"/>
        <end position="429"/>
    </location>
</feature>
<dbReference type="InterPro" id="IPR051616">
    <property type="entry name" value="Cul2-RING_E3_ligase_SR"/>
</dbReference>
<dbReference type="PRINTS" id="PR01415">
    <property type="entry name" value="ANKYRIN"/>
</dbReference>
<feature type="repeat" description="ANK" evidence="1">
    <location>
        <begin position="71"/>
        <end position="103"/>
    </location>
</feature>
<dbReference type="SUPFAM" id="SSF48403">
    <property type="entry name" value="Ankyrin repeat"/>
    <property type="match status" value="2"/>
</dbReference>
<evidence type="ECO:0000256" key="1">
    <source>
        <dbReference type="PROSITE-ProRule" id="PRU00023"/>
    </source>
</evidence>
<dbReference type="PANTHER" id="PTHR46224">
    <property type="entry name" value="ANKYRIN REPEAT FAMILY PROTEIN"/>
    <property type="match status" value="1"/>
</dbReference>
<dbReference type="InterPro" id="IPR036770">
    <property type="entry name" value="Ankyrin_rpt-contain_sf"/>
</dbReference>
<feature type="repeat" description="ANK" evidence="1">
    <location>
        <begin position="248"/>
        <end position="280"/>
    </location>
</feature>
<keyword evidence="1" id="KW-0040">ANK repeat</keyword>
<feature type="non-terminal residue" evidence="3">
    <location>
        <position position="474"/>
    </location>
</feature>
<dbReference type="Gene3D" id="1.25.40.20">
    <property type="entry name" value="Ankyrin repeat-containing domain"/>
    <property type="match status" value="6"/>
</dbReference>
<feature type="repeat" description="ANK" evidence="1">
    <location>
        <begin position="320"/>
        <end position="352"/>
    </location>
</feature>
<sequence length="474" mass="50566">MSDLHAACSLGDVEKVLELLRGEAKTSCVNVRMETPLHVVCALSRDRTEKKMEIVKQLLLHDAPLQEEDERGRTPLMLACETASVDVAAALLDNGSDLRAHYRGDGTMLHAAVAGGNARVLSPACSGQLDIMRLLLEAGADPNVAETKSGVTPLMRAVREGKEAAVQMLLSHGADVNAADSYGETSLYHVPCSGRLDIMRLLLEAGANPNVAKTESGETPLIKAVREGEEAVARMLLAGADANAADLYGQTSLHMAARSGQLDIMRLLLEAAAKPNVADTESGETLLIRATLYHAACFGRLDIVRLLLEAGADANAVDSYGRTTMYHAAFFGWLDIMRLLLEAGADPNAAFSYGQTTLYQAVRFGRRDIVRLLLEAGADANAADSYGVTSLHIAARSGQLDIVRLLLEDDEAAVLMLLSHGADANAADSHGETFLYHVPCSGRLDIMRLLLEAGADPNVAEAQTGKTPLMMAAW</sequence>
<dbReference type="PROSITE" id="PS50297">
    <property type="entry name" value="ANK_REP_REGION"/>
    <property type="match status" value="9"/>
</dbReference>
<dbReference type="PANTHER" id="PTHR46224:SF64">
    <property type="entry name" value="IQ MOTIF AND ANKYRIN REPEAT DOMAIN-CONTAINING PROTEIN 1"/>
    <property type="match status" value="1"/>
</dbReference>
<dbReference type="RefSeq" id="XP_014676382.1">
    <property type="nucleotide sequence ID" value="XM_014820896.1"/>
</dbReference>
<dbReference type="PROSITE" id="PS50088">
    <property type="entry name" value="ANK_REPEAT"/>
    <property type="match status" value="10"/>
</dbReference>
<protein>
    <submittedName>
        <fullName evidence="3">Ankyrin repeat protein RF_0381</fullName>
    </submittedName>
</protein>
<organism evidence="2 3">
    <name type="scientific">Priapulus caudatus</name>
    <name type="common">Priapulid worm</name>
    <dbReference type="NCBI Taxonomy" id="37621"/>
    <lineage>
        <taxon>Eukaryota</taxon>
        <taxon>Metazoa</taxon>
        <taxon>Ecdysozoa</taxon>
        <taxon>Scalidophora</taxon>
        <taxon>Priapulida</taxon>
        <taxon>Priapulimorpha</taxon>
        <taxon>Priapulimorphida</taxon>
        <taxon>Priapulidae</taxon>
        <taxon>Priapulus</taxon>
    </lineage>
</organism>
<evidence type="ECO:0000313" key="2">
    <source>
        <dbReference type="Proteomes" id="UP000695022"/>
    </source>
</evidence>
<accession>A0ABM1EW11</accession>
<dbReference type="SMART" id="SM00248">
    <property type="entry name" value="ANK"/>
    <property type="match status" value="12"/>
</dbReference>
<dbReference type="Pfam" id="PF12796">
    <property type="entry name" value="Ank_2"/>
    <property type="match status" value="6"/>
</dbReference>
<feature type="repeat" description="ANK" evidence="1">
    <location>
        <begin position="353"/>
        <end position="385"/>
    </location>
</feature>